<accession>A0A8H7RSV5</accession>
<evidence type="ECO:0000313" key="1">
    <source>
        <dbReference type="EMBL" id="KAG2216439.1"/>
    </source>
</evidence>
<dbReference type="SFLD" id="SFLDG01131">
    <property type="entry name" value="C1.5.2:_MDP_Like"/>
    <property type="match status" value="1"/>
</dbReference>
<dbReference type="GO" id="GO:0003993">
    <property type="term" value="F:acid phosphatase activity"/>
    <property type="evidence" value="ECO:0007669"/>
    <property type="project" value="TreeGrafter"/>
</dbReference>
<dbReference type="AlphaFoldDB" id="A0A8H7RSV5"/>
<dbReference type="Pfam" id="PF12689">
    <property type="entry name" value="Acid_PPase"/>
    <property type="match status" value="1"/>
</dbReference>
<sequence>MTITDIQNLHQQLPERLPKMVVFDLDYTCWETWIDCTSGPPFTYDANVNVVYTKHQEDVRLFKDLSTVFALIKSLPDIKIGIASRTHTDDWATAALELFRIPQIEGSPTMMSQIDYFEAYPGSKIKHFKELEKKSGIPCKDMVFFDDMRYNNEVTKLGVLFNLVDTRKGVTIQSLIASLVQYDKESRYVQTKLDFSKH</sequence>
<dbReference type="NCBIfam" id="TIGR01685">
    <property type="entry name" value="MDP-1"/>
    <property type="match status" value="1"/>
</dbReference>
<protein>
    <recommendedName>
        <fullName evidence="3">Magnesium-dependent phosphatase-1</fullName>
    </recommendedName>
</protein>
<dbReference type="PANTHER" id="PTHR17901:SF14">
    <property type="entry name" value="MAGNESIUM-DEPENDENT PHOSPHATASE 1"/>
    <property type="match status" value="1"/>
</dbReference>
<proteinExistence type="predicted"/>
<dbReference type="SFLD" id="SFLDS00003">
    <property type="entry name" value="Haloacid_Dehalogenase"/>
    <property type="match status" value="1"/>
</dbReference>
<name>A0A8H7RSV5_9FUNG</name>
<dbReference type="SFLD" id="SFLDG01129">
    <property type="entry name" value="C1.5:_HAD__Beta-PGM__Phosphata"/>
    <property type="match status" value="1"/>
</dbReference>
<dbReference type="Proteomes" id="UP000646827">
    <property type="component" value="Unassembled WGS sequence"/>
</dbReference>
<dbReference type="Gene3D" id="3.40.50.1000">
    <property type="entry name" value="HAD superfamily/HAD-like"/>
    <property type="match status" value="1"/>
</dbReference>
<organism evidence="1 2">
    <name type="scientific">Circinella minor</name>
    <dbReference type="NCBI Taxonomy" id="1195481"/>
    <lineage>
        <taxon>Eukaryota</taxon>
        <taxon>Fungi</taxon>
        <taxon>Fungi incertae sedis</taxon>
        <taxon>Mucoromycota</taxon>
        <taxon>Mucoromycotina</taxon>
        <taxon>Mucoromycetes</taxon>
        <taxon>Mucorales</taxon>
        <taxon>Lichtheimiaceae</taxon>
        <taxon>Circinella</taxon>
    </lineage>
</organism>
<dbReference type="InterPro" id="IPR010036">
    <property type="entry name" value="MDP_1_eu_arc"/>
</dbReference>
<dbReference type="OrthoDB" id="2865258at2759"/>
<dbReference type="InterPro" id="IPR036412">
    <property type="entry name" value="HAD-like_sf"/>
</dbReference>
<gene>
    <name evidence="1" type="ORF">INT45_012627</name>
</gene>
<dbReference type="EMBL" id="JAEPRB010000405">
    <property type="protein sequence ID" value="KAG2216439.1"/>
    <property type="molecule type" value="Genomic_DNA"/>
</dbReference>
<comment type="caution">
    <text evidence="1">The sequence shown here is derived from an EMBL/GenBank/DDBJ whole genome shotgun (WGS) entry which is preliminary data.</text>
</comment>
<dbReference type="SUPFAM" id="SSF56784">
    <property type="entry name" value="HAD-like"/>
    <property type="match status" value="1"/>
</dbReference>
<evidence type="ECO:0000313" key="2">
    <source>
        <dbReference type="Proteomes" id="UP000646827"/>
    </source>
</evidence>
<keyword evidence="2" id="KW-1185">Reference proteome</keyword>
<dbReference type="InterPro" id="IPR023214">
    <property type="entry name" value="HAD_sf"/>
</dbReference>
<reference evidence="1 2" key="1">
    <citation type="submission" date="2020-12" db="EMBL/GenBank/DDBJ databases">
        <title>Metabolic potential, ecology and presence of endohyphal bacteria is reflected in genomic diversity of Mucoromycotina.</title>
        <authorList>
            <person name="Muszewska A."/>
            <person name="Okrasinska A."/>
            <person name="Steczkiewicz K."/>
            <person name="Drgas O."/>
            <person name="Orlowska M."/>
            <person name="Perlinska-Lenart U."/>
            <person name="Aleksandrzak-Piekarczyk T."/>
            <person name="Szatraj K."/>
            <person name="Zielenkiewicz U."/>
            <person name="Pilsyk S."/>
            <person name="Malc E."/>
            <person name="Mieczkowski P."/>
            <person name="Kruszewska J.S."/>
            <person name="Biernat P."/>
            <person name="Pawlowska J."/>
        </authorList>
    </citation>
    <scope>NUCLEOTIDE SEQUENCE [LARGE SCALE GENOMIC DNA]</scope>
    <source>
        <strain evidence="1 2">CBS 142.35</strain>
    </source>
</reference>
<dbReference type="PANTHER" id="PTHR17901">
    <property type="entry name" value="MAGNESIUM-DEPENDENT PHOSPHATASE 1 MDP1"/>
    <property type="match status" value="1"/>
</dbReference>
<evidence type="ECO:0008006" key="3">
    <source>
        <dbReference type="Google" id="ProtNLM"/>
    </source>
</evidence>